<dbReference type="AlphaFoldDB" id="A0A5B7E728"/>
<keyword evidence="3" id="KW-1185">Reference proteome</keyword>
<accession>A0A5B7E728</accession>
<organism evidence="2 3">
    <name type="scientific">Portunus trituberculatus</name>
    <name type="common">Swimming crab</name>
    <name type="synonym">Neptunus trituberculatus</name>
    <dbReference type="NCBI Taxonomy" id="210409"/>
    <lineage>
        <taxon>Eukaryota</taxon>
        <taxon>Metazoa</taxon>
        <taxon>Ecdysozoa</taxon>
        <taxon>Arthropoda</taxon>
        <taxon>Crustacea</taxon>
        <taxon>Multicrustacea</taxon>
        <taxon>Malacostraca</taxon>
        <taxon>Eumalacostraca</taxon>
        <taxon>Eucarida</taxon>
        <taxon>Decapoda</taxon>
        <taxon>Pleocyemata</taxon>
        <taxon>Brachyura</taxon>
        <taxon>Eubrachyura</taxon>
        <taxon>Portunoidea</taxon>
        <taxon>Portunidae</taxon>
        <taxon>Portuninae</taxon>
        <taxon>Portunus</taxon>
    </lineage>
</organism>
<comment type="caution">
    <text evidence="2">The sequence shown here is derived from an EMBL/GenBank/DDBJ whole genome shotgun (WGS) entry which is preliminary data.</text>
</comment>
<gene>
    <name evidence="2" type="ORF">E2C01_022828</name>
</gene>
<dbReference type="EMBL" id="VSRR010002097">
    <property type="protein sequence ID" value="MPC29588.1"/>
    <property type="molecule type" value="Genomic_DNA"/>
</dbReference>
<proteinExistence type="predicted"/>
<reference evidence="2 3" key="1">
    <citation type="submission" date="2019-05" db="EMBL/GenBank/DDBJ databases">
        <title>Another draft genome of Portunus trituberculatus and its Hox gene families provides insights of decapod evolution.</title>
        <authorList>
            <person name="Jeong J.-H."/>
            <person name="Song I."/>
            <person name="Kim S."/>
            <person name="Choi T."/>
            <person name="Kim D."/>
            <person name="Ryu S."/>
            <person name="Kim W."/>
        </authorList>
    </citation>
    <scope>NUCLEOTIDE SEQUENCE [LARGE SCALE GENOMIC DNA]</scope>
    <source>
        <tissue evidence="2">Muscle</tissue>
    </source>
</reference>
<sequence length="111" mass="11546">MFRTDVGKLQPVGHKHHQRNSCGPRNPNKDSVERGLTEPTDVACDCCVVGVGAAEVGWVGTTVVPATVVPGVTATVVGAVMVGTACVAMEVVVVLEEVSATVFCWVVNDAR</sequence>
<evidence type="ECO:0000313" key="3">
    <source>
        <dbReference type="Proteomes" id="UP000324222"/>
    </source>
</evidence>
<evidence type="ECO:0000256" key="1">
    <source>
        <dbReference type="SAM" id="MobiDB-lite"/>
    </source>
</evidence>
<protein>
    <submittedName>
        <fullName evidence="2">Uncharacterized protein</fullName>
    </submittedName>
</protein>
<name>A0A5B7E728_PORTR</name>
<evidence type="ECO:0000313" key="2">
    <source>
        <dbReference type="EMBL" id="MPC29588.1"/>
    </source>
</evidence>
<dbReference type="Proteomes" id="UP000324222">
    <property type="component" value="Unassembled WGS sequence"/>
</dbReference>
<feature type="region of interest" description="Disordered" evidence="1">
    <location>
        <begin position="1"/>
        <end position="34"/>
    </location>
</feature>